<dbReference type="InterPro" id="IPR029058">
    <property type="entry name" value="AB_hydrolase_fold"/>
</dbReference>
<dbReference type="RefSeq" id="WP_322098112.1">
    <property type="nucleotide sequence ID" value="NZ_WLYK01000008.1"/>
</dbReference>
<dbReference type="GO" id="GO:0018786">
    <property type="term" value="F:haloalkane dehalogenase activity"/>
    <property type="evidence" value="ECO:0007669"/>
    <property type="project" value="UniProtKB-EC"/>
</dbReference>
<reference evidence="3 4" key="1">
    <citation type="submission" date="2019-11" db="EMBL/GenBank/DDBJ databases">
        <authorList>
            <person name="Jiang L.-Q."/>
        </authorList>
    </citation>
    <scope>NUCLEOTIDE SEQUENCE [LARGE SCALE GENOMIC DNA]</scope>
    <source>
        <strain evidence="3 4">YIM 132087</strain>
    </source>
</reference>
<evidence type="ECO:0000313" key="4">
    <source>
        <dbReference type="Proteomes" id="UP000460221"/>
    </source>
</evidence>
<keyword evidence="4" id="KW-1185">Reference proteome</keyword>
<dbReference type="EMBL" id="WLYK01000008">
    <property type="protein sequence ID" value="MTD15915.1"/>
    <property type="molecule type" value="Genomic_DNA"/>
</dbReference>
<dbReference type="PRINTS" id="PR00412">
    <property type="entry name" value="EPOXHYDRLASE"/>
</dbReference>
<feature type="domain" description="AB hydrolase-1" evidence="2">
    <location>
        <begin position="24"/>
        <end position="271"/>
    </location>
</feature>
<dbReference type="Pfam" id="PF00561">
    <property type="entry name" value="Abhydrolase_1"/>
    <property type="match status" value="1"/>
</dbReference>
<dbReference type="PANTHER" id="PTHR43329">
    <property type="entry name" value="EPOXIDE HYDROLASE"/>
    <property type="match status" value="1"/>
</dbReference>
<sequence>MTAAPETVTVMGRRMAYRFAGDGPAVLLLHGNPTSSYLWRAVIPEVGAGFRCVAPDLIGMGGSDKLPETGDERYRFVHHREFLDAFVDAVLGDAPFVVVGHDWGGVLAMDLARRRPERIRGIGYLETMVAPHRSGTPTAPDPDFFGSLRSERGEQRVLQDNVFVEQILAVATSVPLDDEAMTEYRRPYLEPGEGRRPMLTWARQIPIDGSPADVAEIVTANGEFMAGSSIPKLFVNGDPGVLLVDAPREYCRSWPDQTEVTVPGGHFLPEDAGPEIGRALRDWLSTLG</sequence>
<dbReference type="InterPro" id="IPR000639">
    <property type="entry name" value="Epox_hydrolase-like"/>
</dbReference>
<dbReference type="PRINTS" id="PR00111">
    <property type="entry name" value="ABHYDROLASE"/>
</dbReference>
<proteinExistence type="predicted"/>
<dbReference type="InterPro" id="IPR000073">
    <property type="entry name" value="AB_hydrolase_1"/>
</dbReference>
<dbReference type="EC" id="3.8.1.5" evidence="3"/>
<evidence type="ECO:0000259" key="2">
    <source>
        <dbReference type="Pfam" id="PF00561"/>
    </source>
</evidence>
<name>A0A7K1FP35_9ACTN</name>
<dbReference type="NCBIfam" id="NF002938">
    <property type="entry name" value="PRK03592.1"/>
    <property type="match status" value="1"/>
</dbReference>
<keyword evidence="1 3" id="KW-0378">Hydrolase</keyword>
<gene>
    <name evidence="3" type="ORF">GIS00_18430</name>
</gene>
<dbReference type="SUPFAM" id="SSF53474">
    <property type="entry name" value="alpha/beta-Hydrolases"/>
    <property type="match status" value="1"/>
</dbReference>
<comment type="caution">
    <text evidence="3">The sequence shown here is derived from an EMBL/GenBank/DDBJ whole genome shotgun (WGS) entry which is preliminary data.</text>
</comment>
<protein>
    <submittedName>
        <fullName evidence="3">Haloalkane dehalogenase</fullName>
        <ecNumber evidence="3">3.8.1.5</ecNumber>
    </submittedName>
</protein>
<organism evidence="3 4">
    <name type="scientific">Nakamurella alba</name>
    <dbReference type="NCBI Taxonomy" id="2665158"/>
    <lineage>
        <taxon>Bacteria</taxon>
        <taxon>Bacillati</taxon>
        <taxon>Actinomycetota</taxon>
        <taxon>Actinomycetes</taxon>
        <taxon>Nakamurellales</taxon>
        <taxon>Nakamurellaceae</taxon>
        <taxon>Nakamurella</taxon>
    </lineage>
</organism>
<dbReference type="Proteomes" id="UP000460221">
    <property type="component" value="Unassembled WGS sequence"/>
</dbReference>
<accession>A0A7K1FP35</accession>
<dbReference type="AlphaFoldDB" id="A0A7K1FP35"/>
<dbReference type="Gene3D" id="3.40.50.1820">
    <property type="entry name" value="alpha/beta hydrolase"/>
    <property type="match status" value="1"/>
</dbReference>
<evidence type="ECO:0000256" key="1">
    <source>
        <dbReference type="ARBA" id="ARBA00022801"/>
    </source>
</evidence>
<evidence type="ECO:0000313" key="3">
    <source>
        <dbReference type="EMBL" id="MTD15915.1"/>
    </source>
</evidence>